<evidence type="ECO:0000313" key="14">
    <source>
        <dbReference type="Proteomes" id="UP001608902"/>
    </source>
</evidence>
<keyword evidence="11 12" id="KW-0407">Ion channel</keyword>
<keyword evidence="14" id="KW-1185">Reference proteome</keyword>
<name>A0ABD6EC71_9BILA</name>
<keyword evidence="6" id="KW-0303">Gap junction</keyword>
<dbReference type="AlphaFoldDB" id="A0ABD6EC71"/>
<evidence type="ECO:0000256" key="10">
    <source>
        <dbReference type="ARBA" id="ARBA00023136"/>
    </source>
</evidence>
<evidence type="ECO:0000256" key="6">
    <source>
        <dbReference type="ARBA" id="ARBA00022868"/>
    </source>
</evidence>
<evidence type="ECO:0000256" key="8">
    <source>
        <dbReference type="ARBA" id="ARBA00022989"/>
    </source>
</evidence>
<evidence type="ECO:0000256" key="5">
    <source>
        <dbReference type="ARBA" id="ARBA00022692"/>
    </source>
</evidence>
<accession>A0ABD6EC71</accession>
<sequence length="456" mass="52594">MLDIPLLGKFLSSVSSNRLDDTVDRLHSIFTVTILVLCAMFVGTKQHFGQPIQCMLPAHLDRDSWTAYGQYYCFVESTYRLSYNRTVPNSDIRSKLRATPGVNLNYYQWVPYFFVLQAFCFYAPYWFWKLLQGYSLIDMETAVNEAVSVSHELQFEERQKKIDKLSRFLTTSFDYRHAVRDSDSQFFGAPPNKYSGFCSCLYLLAKFVVVCNNFLQIYLISEFLGADGAFWALKPLAISAGLGHYPFSSQYFPRVTFCDMDRLTTGGIEKNTLQCVIMLNMINEKLFILLWYWIFFLCIISSVSFIYTLTRVITPRYREKSVRFYIQNDDGEENELYLRSDKNRLRDFVHELLGLDGTLMFHFIHEHAGAIVARDICLRMWKLFSSTYQDRRMSNSFHLSEDAVVAKTRPLASAPLASVQPSGGCYVRSSYPGNLEPGGMFTDSEKMAMTPPKFVA</sequence>
<gene>
    <name evidence="12" type="primary">inx</name>
    <name evidence="13" type="ORF">AB6A40_002453</name>
</gene>
<evidence type="ECO:0000256" key="7">
    <source>
        <dbReference type="ARBA" id="ARBA00022949"/>
    </source>
</evidence>
<proteinExistence type="inferred from homology"/>
<dbReference type="Pfam" id="PF00876">
    <property type="entry name" value="Innexin"/>
    <property type="match status" value="1"/>
</dbReference>
<organism evidence="13 14">
    <name type="scientific">Gnathostoma spinigerum</name>
    <dbReference type="NCBI Taxonomy" id="75299"/>
    <lineage>
        <taxon>Eukaryota</taxon>
        <taxon>Metazoa</taxon>
        <taxon>Ecdysozoa</taxon>
        <taxon>Nematoda</taxon>
        <taxon>Chromadorea</taxon>
        <taxon>Rhabditida</taxon>
        <taxon>Spirurina</taxon>
        <taxon>Gnathostomatomorpha</taxon>
        <taxon>Gnathostomatoidea</taxon>
        <taxon>Gnathostomatidae</taxon>
        <taxon>Gnathostoma</taxon>
    </lineage>
</organism>
<dbReference type="PROSITE" id="PS51013">
    <property type="entry name" value="PANNEXIN"/>
    <property type="match status" value="1"/>
</dbReference>
<feature type="transmembrane region" description="Helical" evidence="12">
    <location>
        <begin position="109"/>
        <end position="128"/>
    </location>
</feature>
<comment type="subcellular location">
    <subcellularLocation>
        <location evidence="1">Cell junction</location>
        <location evidence="1">Gap junction</location>
    </subcellularLocation>
    <subcellularLocation>
        <location evidence="2 12">Cell membrane</location>
        <topology evidence="2 12">Multi-pass membrane protein</topology>
    </subcellularLocation>
</comment>
<comment type="similarity">
    <text evidence="12">Belongs to the pannexin family.</text>
</comment>
<keyword evidence="4" id="KW-1003">Cell membrane</keyword>
<dbReference type="GO" id="GO:0005921">
    <property type="term" value="C:gap junction"/>
    <property type="evidence" value="ECO:0007669"/>
    <property type="project" value="UniProtKB-SubCell"/>
</dbReference>
<evidence type="ECO:0000256" key="12">
    <source>
        <dbReference type="RuleBase" id="RU010713"/>
    </source>
</evidence>
<dbReference type="InterPro" id="IPR000990">
    <property type="entry name" value="Innexin"/>
</dbReference>
<evidence type="ECO:0000256" key="11">
    <source>
        <dbReference type="ARBA" id="ARBA00023303"/>
    </source>
</evidence>
<dbReference type="GO" id="GO:0005886">
    <property type="term" value="C:plasma membrane"/>
    <property type="evidence" value="ECO:0007669"/>
    <property type="project" value="UniProtKB-SubCell"/>
</dbReference>
<evidence type="ECO:0000256" key="3">
    <source>
        <dbReference type="ARBA" id="ARBA00022448"/>
    </source>
</evidence>
<dbReference type="PANTHER" id="PTHR11893:SF20">
    <property type="entry name" value="INNEXIN-3"/>
    <property type="match status" value="1"/>
</dbReference>
<keyword evidence="10 12" id="KW-0472">Membrane</keyword>
<comment type="function">
    <text evidence="12">Structural component of the gap junctions.</text>
</comment>
<evidence type="ECO:0000313" key="13">
    <source>
        <dbReference type="EMBL" id="MFH4975744.1"/>
    </source>
</evidence>
<evidence type="ECO:0000256" key="4">
    <source>
        <dbReference type="ARBA" id="ARBA00022475"/>
    </source>
</evidence>
<keyword evidence="9 12" id="KW-0406">Ion transport</keyword>
<keyword evidence="3 12" id="KW-0813">Transport</keyword>
<dbReference type="GO" id="GO:0034220">
    <property type="term" value="P:monoatomic ion transmembrane transport"/>
    <property type="evidence" value="ECO:0007669"/>
    <property type="project" value="UniProtKB-KW"/>
</dbReference>
<evidence type="ECO:0000256" key="1">
    <source>
        <dbReference type="ARBA" id="ARBA00004610"/>
    </source>
</evidence>
<evidence type="ECO:0000256" key="9">
    <source>
        <dbReference type="ARBA" id="ARBA00023065"/>
    </source>
</evidence>
<dbReference type="Proteomes" id="UP001608902">
    <property type="component" value="Unassembled WGS sequence"/>
</dbReference>
<dbReference type="PRINTS" id="PR01262">
    <property type="entry name" value="INNEXIN"/>
</dbReference>
<reference evidence="13 14" key="1">
    <citation type="submission" date="2024-08" db="EMBL/GenBank/DDBJ databases">
        <title>Gnathostoma spinigerum genome.</title>
        <authorList>
            <person name="Gonzalez-Bertolin B."/>
            <person name="Monzon S."/>
            <person name="Zaballos A."/>
            <person name="Jimenez P."/>
            <person name="Dekumyoy P."/>
            <person name="Varona S."/>
            <person name="Cuesta I."/>
            <person name="Sumanam S."/>
            <person name="Adisakwattana P."/>
            <person name="Gasser R.B."/>
            <person name="Hernandez-Gonzalez A."/>
            <person name="Young N.D."/>
            <person name="Perteguer M.J."/>
        </authorList>
    </citation>
    <scope>NUCLEOTIDE SEQUENCE [LARGE SCALE GENOMIC DNA]</scope>
    <source>
        <strain evidence="13">AL3</strain>
        <tissue evidence="13">Liver</tissue>
    </source>
</reference>
<protein>
    <recommendedName>
        <fullName evidence="12">Innexin</fullName>
    </recommendedName>
</protein>
<keyword evidence="8 12" id="KW-1133">Transmembrane helix</keyword>
<keyword evidence="7" id="KW-0965">Cell junction</keyword>
<dbReference type="EMBL" id="JBGFUD010001094">
    <property type="protein sequence ID" value="MFH4975744.1"/>
    <property type="molecule type" value="Genomic_DNA"/>
</dbReference>
<evidence type="ECO:0000256" key="2">
    <source>
        <dbReference type="ARBA" id="ARBA00004651"/>
    </source>
</evidence>
<keyword evidence="5 12" id="KW-0812">Transmembrane</keyword>
<comment type="caution">
    <text evidence="12">Lacks conserved residue(s) required for the propagation of feature annotation.</text>
</comment>
<comment type="caution">
    <text evidence="13">The sequence shown here is derived from an EMBL/GenBank/DDBJ whole genome shotgun (WGS) entry which is preliminary data.</text>
</comment>
<dbReference type="PANTHER" id="PTHR11893">
    <property type="entry name" value="INNEXIN"/>
    <property type="match status" value="1"/>
</dbReference>
<feature type="transmembrane region" description="Helical" evidence="12">
    <location>
        <begin position="286"/>
        <end position="309"/>
    </location>
</feature>
<feature type="transmembrane region" description="Helical" evidence="12">
    <location>
        <begin position="26"/>
        <end position="43"/>
    </location>
</feature>